<comment type="caution">
    <text evidence="2">The sequence shown here is derived from an EMBL/GenBank/DDBJ whole genome shotgun (WGS) entry which is preliminary data.</text>
</comment>
<dbReference type="EMBL" id="BNCQ01000001">
    <property type="protein sequence ID" value="GIL94175.1"/>
    <property type="molecule type" value="Genomic_DNA"/>
</dbReference>
<sequence length="330" mass="35659">MAKGIAQRRRLKRALEAARGNMHKLANGKALPTDLPEAPKPTDTEKLPASLRKMLALKEVAAQKNRPNKKEGSQGAAPPDAPGSKRKKAKLNGEADGGPSPSGREVPGGTQQQQQQQQQSKGGDKTALQGADRFTELFVQKKLKDKKKEYLKRKAELKHKRGARAQVVVEKELQLKDNVKFGEVVDAPLKVHLKRKHWVEQERTANERCREVFLKQMQQAKRRLAGGEAVEDEGIVVPDRDSKGGRRGAKGASPRSGAASNNHKRKAPMDAATEELRQQVIDSYRAARKGGGFHTAAVGNATMASLSHLVGKNGGAKSASAGGGKTHTLA</sequence>
<dbReference type="PANTHER" id="PTHR37218:SF2">
    <property type="entry name" value="COILED-COIL PROTEIN"/>
    <property type="match status" value="1"/>
</dbReference>
<feature type="region of interest" description="Disordered" evidence="1">
    <location>
        <begin position="233"/>
        <end position="272"/>
    </location>
</feature>
<protein>
    <submittedName>
        <fullName evidence="2">Uncharacterized protein</fullName>
    </submittedName>
</protein>
<evidence type="ECO:0000256" key="1">
    <source>
        <dbReference type="SAM" id="MobiDB-lite"/>
    </source>
</evidence>
<evidence type="ECO:0000313" key="3">
    <source>
        <dbReference type="Proteomes" id="UP000722791"/>
    </source>
</evidence>
<dbReference type="OrthoDB" id="547226at2759"/>
<name>A0A8J4D5N1_9CHLO</name>
<evidence type="ECO:0000313" key="2">
    <source>
        <dbReference type="EMBL" id="GIL94175.1"/>
    </source>
</evidence>
<dbReference type="AlphaFoldDB" id="A0A8J4D5N1"/>
<reference evidence="2" key="1">
    <citation type="journal article" date="2021" name="Proc. Natl. Acad. Sci. U.S.A.">
        <title>Three genomes in the algal genus Volvox reveal the fate of a haploid sex-determining region after a transition to homothallism.</title>
        <authorList>
            <person name="Yamamoto K."/>
            <person name="Hamaji T."/>
            <person name="Kawai-Toyooka H."/>
            <person name="Matsuzaki R."/>
            <person name="Takahashi F."/>
            <person name="Nishimura Y."/>
            <person name="Kawachi M."/>
            <person name="Noguchi H."/>
            <person name="Minakuchi Y."/>
            <person name="Umen J.G."/>
            <person name="Toyoda A."/>
            <person name="Nozaki H."/>
        </authorList>
    </citation>
    <scope>NUCLEOTIDE SEQUENCE</scope>
    <source>
        <strain evidence="2">NIES-3785</strain>
    </source>
</reference>
<organism evidence="2 3">
    <name type="scientific">Volvox reticuliferus</name>
    <dbReference type="NCBI Taxonomy" id="1737510"/>
    <lineage>
        <taxon>Eukaryota</taxon>
        <taxon>Viridiplantae</taxon>
        <taxon>Chlorophyta</taxon>
        <taxon>core chlorophytes</taxon>
        <taxon>Chlorophyceae</taxon>
        <taxon>CS clade</taxon>
        <taxon>Chlamydomonadales</taxon>
        <taxon>Volvocaceae</taxon>
        <taxon>Volvox</taxon>
    </lineage>
</organism>
<dbReference type="PANTHER" id="PTHR37218">
    <property type="entry name" value="COILED-COIL PROTEIN"/>
    <property type="match status" value="1"/>
</dbReference>
<feature type="region of interest" description="Disordered" evidence="1">
    <location>
        <begin position="17"/>
        <end position="129"/>
    </location>
</feature>
<accession>A0A8J4D5N1</accession>
<proteinExistence type="predicted"/>
<gene>
    <name evidence="2" type="ORF">Vretimale_339</name>
</gene>
<dbReference type="Proteomes" id="UP000722791">
    <property type="component" value="Unassembled WGS sequence"/>
</dbReference>